<accession>A0ABZ2CU96</accession>
<reference evidence="1 2" key="1">
    <citation type="submission" date="2024-01" db="EMBL/GenBank/DDBJ databases">
        <authorList>
            <person name="Hatashita A.H."/>
            <person name="Torres-Espinosa M.A."/>
            <person name="Pham B."/>
            <person name="Scavetti A.M."/>
            <person name="West-Szucs J."/>
            <person name="Mao X."/>
            <person name="Saha A."/>
            <person name="Bartolome A.S."/>
            <person name="Rodriguez S.T."/>
            <person name="Vazquez G.A."/>
            <person name="Chang J.C."/>
            <person name="Sun X."/>
            <person name="Fields B."/>
            <person name="Taylor A."/>
            <person name="Mendoza A.Marie."/>
            <person name="Canio N.Luke."/>
            <person name="Parikh H."/>
            <person name="Kapinos A."/>
            <person name="Zorawik M."/>
            <person name="Garza D.R."/>
            <person name="Reddi K."/>
            <person name="Freise A.C."/>
            <person name="Garcia-Vedrenne A.E."/>
            <person name="Garlena R.A."/>
            <person name="Russell D.A."/>
            <person name="Jacobs-Sera D."/>
            <person name="Hatfull G.F."/>
        </authorList>
    </citation>
    <scope>NUCLEOTIDE SEQUENCE [LARGE SCALE GENOMIC DNA]</scope>
</reference>
<evidence type="ECO:0000313" key="2">
    <source>
        <dbReference type="Proteomes" id="UP001348773"/>
    </source>
</evidence>
<dbReference type="EMBL" id="PP208923">
    <property type="protein sequence ID" value="WVX88055.1"/>
    <property type="molecule type" value="Genomic_DNA"/>
</dbReference>
<evidence type="ECO:0000313" key="1">
    <source>
        <dbReference type="EMBL" id="WVX88055.1"/>
    </source>
</evidence>
<organism evidence="1 2">
    <name type="scientific">Arthrobacter phage TforTroy</name>
    <dbReference type="NCBI Taxonomy" id="3118973"/>
    <lineage>
        <taxon>Viruses</taxon>
        <taxon>Duplodnaviria</taxon>
        <taxon>Heunggongvirae</taxon>
        <taxon>Uroviricota</taxon>
        <taxon>Caudoviricetes</taxon>
        <taxon>Casidaviridae</taxon>
        <taxon>Yangvirus</taxon>
        <taxon>Yangvirus tfortroy</taxon>
    </lineage>
</organism>
<dbReference type="Proteomes" id="UP001348773">
    <property type="component" value="Segment"/>
</dbReference>
<keyword evidence="2" id="KW-1185">Reference proteome</keyword>
<gene>
    <name evidence="1" type="primary">67</name>
    <name evidence="1" type="ORF">SEA_TFORTROY_67</name>
</gene>
<proteinExistence type="predicted"/>
<sequence length="116" mass="12332">MTGACCRECAYPGNPGVCVEGGSCPCHDVQDDVVERVSRAAQAFDSGNGEAQALTAQALARLAYRRRHSGKTCSSCRQEKPLSAFGVDAREADGLNRACKSCRNTAERARVNAHLS</sequence>
<evidence type="ECO:0008006" key="3">
    <source>
        <dbReference type="Google" id="ProtNLM"/>
    </source>
</evidence>
<name>A0ABZ2CU96_9CAUD</name>
<protein>
    <recommendedName>
        <fullName evidence="3">HNH endonuclease</fullName>
    </recommendedName>
</protein>